<protein>
    <submittedName>
        <fullName evidence="1">Uncharacterized protein</fullName>
    </submittedName>
</protein>
<dbReference type="Proteomes" id="UP000185753">
    <property type="component" value="Unassembled WGS sequence"/>
</dbReference>
<reference evidence="2" key="1">
    <citation type="submission" date="2016-06" db="EMBL/GenBank/DDBJ databases">
        <authorList>
            <person name="Radolfova-Krizova L."/>
            <person name="Nemec A."/>
        </authorList>
    </citation>
    <scope>NUCLEOTIDE SEQUENCE [LARGE SCALE GENOMIC DNA]</scope>
    <source>
        <strain evidence="2">ANC 4275</strain>
    </source>
</reference>
<accession>A0A1A7RBV5</accession>
<proteinExistence type="predicted"/>
<evidence type="ECO:0000313" key="2">
    <source>
        <dbReference type="Proteomes" id="UP000185753"/>
    </source>
</evidence>
<dbReference type="RefSeq" id="WP_067762748.1">
    <property type="nucleotide sequence ID" value="NZ_LZDS01000008.1"/>
</dbReference>
<dbReference type="EMBL" id="LZDS01000008">
    <property type="protein sequence ID" value="OBX29421.1"/>
    <property type="molecule type" value="Genomic_DNA"/>
</dbReference>
<organism evidence="1 2">
    <name type="scientific">Acinetobacter gandensis</name>
    <dbReference type="NCBI Taxonomy" id="1443941"/>
    <lineage>
        <taxon>Bacteria</taxon>
        <taxon>Pseudomonadati</taxon>
        <taxon>Pseudomonadota</taxon>
        <taxon>Gammaproteobacteria</taxon>
        <taxon>Moraxellales</taxon>
        <taxon>Moraxellaceae</taxon>
        <taxon>Acinetobacter</taxon>
    </lineage>
</organism>
<dbReference type="AlphaFoldDB" id="A0A1A7RBV5"/>
<name>A0A1A7RBV5_9GAMM</name>
<sequence>MVKCDKPNKLIELIKERFKRNFSEPTTGKIVFRLDNLICNIFLTTGTVNFQGKIDEKTEEYKIIILNFIEEINSEID</sequence>
<evidence type="ECO:0000313" key="1">
    <source>
        <dbReference type="EMBL" id="OBX29421.1"/>
    </source>
</evidence>
<keyword evidence="2" id="KW-1185">Reference proteome</keyword>
<comment type="caution">
    <text evidence="1">The sequence shown here is derived from an EMBL/GenBank/DDBJ whole genome shotgun (WGS) entry which is preliminary data.</text>
</comment>
<gene>
    <name evidence="1" type="ORF">A9J31_13965</name>
</gene>